<dbReference type="EC" id="3.2.1.-" evidence="12"/>
<sequence length="639" mass="73210">MLFVRKSYFLPTFILVFLTYILFSSLPPGAEIPYIDDPAEYGPPPPRPPPKGNDLIHYRNPTEKHPVEEYIPLPTAAPSPIPRVQYEFPVESWFTRRRRVKKQNAVRNAFKHAWKGYKEHAWLRDELSPLSAEYRESFGGWAATLVDSLDTLIIMGLMDEFEDALQAIEHIDFSTTGATQINVFETNIRYLGGFLGAYDLTNGSYPILLKKAVEVADLIYGSFDTRNRMPQSRWEWTRSALGMGIQPSRNTILAELGSLNLEFTRMSQLTKDPKYFDAIQRITDKLESAQSRTQVPGLWPMMVDAHDMQFTDPRFTVGGMADSTYEYLPKEHILLGAQTDQYRKMYDAAINSIKKRLLFRGMTKDGKDIMFAGNIRSTSKSVIEPQFEHLKCFLGGTVGIGAKVFDRPEELSIARKLTDGCIWAYDIMPTGIMPEALYISPCKNTDDCEWDEQKWHTDVLRRFAKYSQGEEVAQQIISSNKLPPGVTEIPDASYNLRPEAIESVFIMYRITGDKELQDAAWRMFRSIEKMTLTRYGHAAISDVRNPQSSQLDYMESFWLAETLKYFYLIFSEPDVVNLDEYVLYVSPISQPDNHPMTGCLGSSNQSTNDNHIGTPRHTHSDVQLLDHDTEPFRLHFLFH</sequence>
<dbReference type="OMA" id="WRMFKNI"/>
<evidence type="ECO:0000256" key="7">
    <source>
        <dbReference type="ARBA" id="ARBA00023157"/>
    </source>
</evidence>
<organism evidence="15 16">
    <name type="scientific">Aspergillus flavus (strain ATCC 200026 / FGSC A1120 / IAM 13836 / NRRL 3357 / JCM 12722 / SRRC 167)</name>
    <dbReference type="NCBI Taxonomy" id="332952"/>
    <lineage>
        <taxon>Eukaryota</taxon>
        <taxon>Fungi</taxon>
        <taxon>Dikarya</taxon>
        <taxon>Ascomycota</taxon>
        <taxon>Pezizomycotina</taxon>
        <taxon>Eurotiomycetes</taxon>
        <taxon>Eurotiomycetidae</taxon>
        <taxon>Eurotiales</taxon>
        <taxon>Aspergillaceae</taxon>
        <taxon>Aspergillus</taxon>
        <taxon>Aspergillus subgen. Circumdati</taxon>
    </lineage>
</organism>
<dbReference type="GO" id="GO:0060205">
    <property type="term" value="C:cytoplasmic vesicle lumen"/>
    <property type="evidence" value="ECO:0007669"/>
    <property type="project" value="UniProtKB-SubCell"/>
</dbReference>
<feature type="disulfide bond" evidence="11">
    <location>
        <begin position="392"/>
        <end position="421"/>
    </location>
</feature>
<comment type="cofactor">
    <cofactor evidence="2">
        <name>Mg(2+)</name>
        <dbReference type="ChEBI" id="CHEBI:18420"/>
    </cofactor>
</comment>
<dbReference type="GO" id="GO:0005783">
    <property type="term" value="C:endoplasmic reticulum"/>
    <property type="evidence" value="ECO:0007669"/>
    <property type="project" value="TreeGrafter"/>
</dbReference>
<dbReference type="InterPro" id="IPR001382">
    <property type="entry name" value="Glyco_hydro_47"/>
</dbReference>
<keyword evidence="12" id="KW-0326">Glycosidase</keyword>
<keyword evidence="6 12" id="KW-0378">Hydrolase</keyword>
<reference evidence="16" key="1">
    <citation type="journal article" date="2021" name="G3 (Bethesda)">
        <title>Chromosome assembled and annotated genome sequence of Aspergillus flavus NRRL 3357.</title>
        <authorList>
            <person name="Skerker J.M."/>
            <person name="Pianalto K.M."/>
            <person name="Mondo S.J."/>
            <person name="Yang K."/>
            <person name="Arkin A.P."/>
            <person name="Keller N.P."/>
            <person name="Grigoriev I.V."/>
            <person name="Louise Glass N.L."/>
        </authorList>
    </citation>
    <scope>NUCLEOTIDE SEQUENCE [LARGE SCALE GENOMIC DNA]</scope>
    <source>
        <strain evidence="16">ATCC 200026 / FGSC A1120 / IAM 13836 / NRRL 3357 / JCM 12722 / SRRC 167</strain>
    </source>
</reference>
<dbReference type="PANTHER" id="PTHR11742">
    <property type="entry name" value="MANNOSYL-OLIGOSACCHARIDE ALPHA-1,2-MANNOSIDASE-RELATED"/>
    <property type="match status" value="1"/>
</dbReference>
<keyword evidence="8" id="KW-0968">Cytoplasmic vesicle</keyword>
<evidence type="ECO:0000256" key="14">
    <source>
        <dbReference type="SAM" id="Phobius"/>
    </source>
</evidence>
<dbReference type="GO" id="GO:0016020">
    <property type="term" value="C:membrane"/>
    <property type="evidence" value="ECO:0007669"/>
    <property type="project" value="InterPro"/>
</dbReference>
<keyword evidence="14" id="KW-1133">Transmembrane helix</keyword>
<dbReference type="Proteomes" id="UP000596276">
    <property type="component" value="Chromosome 2"/>
</dbReference>
<keyword evidence="14" id="KW-0472">Membrane</keyword>
<dbReference type="FunFam" id="1.50.10.10:FF:000037">
    <property type="entry name" value="alpha-1,2-Mannosidase"/>
    <property type="match status" value="1"/>
</dbReference>
<comment type="similarity">
    <text evidence="5 12">Belongs to the glycosyl hydrolase 47 family.</text>
</comment>
<dbReference type="Gene3D" id="1.50.10.10">
    <property type="match status" value="1"/>
</dbReference>
<feature type="active site" evidence="10">
    <location>
        <position position="322"/>
    </location>
</feature>
<evidence type="ECO:0000256" key="13">
    <source>
        <dbReference type="SAM" id="MobiDB-lite"/>
    </source>
</evidence>
<dbReference type="PANTHER" id="PTHR11742:SF49">
    <property type="entry name" value="ALPHA-1,2-MANNOSIDASE"/>
    <property type="match status" value="1"/>
</dbReference>
<feature type="active site" description="Proton donor" evidence="10">
    <location>
        <position position="435"/>
    </location>
</feature>
<evidence type="ECO:0000313" key="16">
    <source>
        <dbReference type="Proteomes" id="UP000596276"/>
    </source>
</evidence>
<dbReference type="UniPathway" id="UPA00378"/>
<dbReference type="InterPro" id="IPR036026">
    <property type="entry name" value="Seven-hairpin_glycosidases"/>
</dbReference>
<dbReference type="GO" id="GO:0005509">
    <property type="term" value="F:calcium ion binding"/>
    <property type="evidence" value="ECO:0007669"/>
    <property type="project" value="InterPro"/>
</dbReference>
<dbReference type="PRINTS" id="PR00747">
    <property type="entry name" value="GLYHDRLASE47"/>
</dbReference>
<evidence type="ECO:0000256" key="10">
    <source>
        <dbReference type="PIRSR" id="PIRSR601382-1"/>
    </source>
</evidence>
<comment type="cofactor">
    <cofactor evidence="1">
        <name>Ca(2+)</name>
        <dbReference type="ChEBI" id="CHEBI:29108"/>
    </cofactor>
</comment>
<evidence type="ECO:0000256" key="12">
    <source>
        <dbReference type="RuleBase" id="RU361193"/>
    </source>
</evidence>
<name>A0A7U2MG47_ASPFN</name>
<dbReference type="Pfam" id="PF01532">
    <property type="entry name" value="Glyco_hydro_47"/>
    <property type="match status" value="1"/>
</dbReference>
<evidence type="ECO:0000256" key="11">
    <source>
        <dbReference type="PIRSR" id="PIRSR601382-3"/>
    </source>
</evidence>
<evidence type="ECO:0000256" key="9">
    <source>
        <dbReference type="ARBA" id="ARBA00024790"/>
    </source>
</evidence>
<dbReference type="EMBL" id="CP044622">
    <property type="protein sequence ID" value="QRD83088.1"/>
    <property type="molecule type" value="Genomic_DNA"/>
</dbReference>
<dbReference type="VEuPathDB" id="FungiDB:AFLA_000448"/>
<comment type="function">
    <text evidence="9">Involved in the maturation of Asn-linked oligosaccharides. Progressively trims alpha-1,2-linked mannose residues from Man(9)GlcNAc(2) to produce Man(5)GlcNAc(2).</text>
</comment>
<evidence type="ECO:0000256" key="2">
    <source>
        <dbReference type="ARBA" id="ARBA00001946"/>
    </source>
</evidence>
<feature type="active site" description="Proton donor" evidence="10">
    <location>
        <position position="185"/>
    </location>
</feature>
<proteinExistence type="inferred from homology"/>
<evidence type="ECO:0000256" key="3">
    <source>
        <dbReference type="ARBA" id="ARBA00004321"/>
    </source>
</evidence>
<accession>A0A7U2MG47</accession>
<dbReference type="AlphaFoldDB" id="A0A7U2MG47"/>
<keyword evidence="14" id="KW-0812">Transmembrane</keyword>
<keyword evidence="16" id="KW-1185">Reference proteome</keyword>
<feature type="region of interest" description="Disordered" evidence="13">
    <location>
        <begin position="37"/>
        <end position="59"/>
    </location>
</feature>
<feature type="compositionally biased region" description="Pro residues" evidence="13">
    <location>
        <begin position="41"/>
        <end position="51"/>
    </location>
</feature>
<protein>
    <recommendedName>
        <fullName evidence="12">alpha-1,2-Mannosidase</fullName>
        <ecNumber evidence="12">3.2.1.-</ecNumber>
    </recommendedName>
</protein>
<evidence type="ECO:0000256" key="1">
    <source>
        <dbReference type="ARBA" id="ARBA00001913"/>
    </source>
</evidence>
<dbReference type="GO" id="GO:0004571">
    <property type="term" value="F:mannosyl-oligosaccharide 1,2-alpha-mannosidase activity"/>
    <property type="evidence" value="ECO:0007669"/>
    <property type="project" value="InterPro"/>
</dbReference>
<comment type="pathway">
    <text evidence="4">Protein modification; protein glycosylation.</text>
</comment>
<dbReference type="InterPro" id="IPR050749">
    <property type="entry name" value="Glycosyl_Hydrolase_47"/>
</dbReference>
<evidence type="ECO:0000256" key="5">
    <source>
        <dbReference type="ARBA" id="ARBA00007658"/>
    </source>
</evidence>
<evidence type="ECO:0000256" key="4">
    <source>
        <dbReference type="ARBA" id="ARBA00004922"/>
    </source>
</evidence>
<gene>
    <name evidence="15" type="ORF">F9C07_1979</name>
</gene>
<evidence type="ECO:0000256" key="6">
    <source>
        <dbReference type="ARBA" id="ARBA00022801"/>
    </source>
</evidence>
<dbReference type="GO" id="GO:0005975">
    <property type="term" value="P:carbohydrate metabolic process"/>
    <property type="evidence" value="ECO:0007669"/>
    <property type="project" value="InterPro"/>
</dbReference>
<keyword evidence="7 11" id="KW-1015">Disulfide bond</keyword>
<evidence type="ECO:0000313" key="15">
    <source>
        <dbReference type="EMBL" id="QRD83088.1"/>
    </source>
</evidence>
<dbReference type="GO" id="GO:0036503">
    <property type="term" value="P:ERAD pathway"/>
    <property type="evidence" value="ECO:0007669"/>
    <property type="project" value="UniProtKB-ARBA"/>
</dbReference>
<feature type="active site" evidence="10">
    <location>
        <position position="499"/>
    </location>
</feature>
<dbReference type="VEuPathDB" id="FungiDB:F9C07_1979"/>
<feature type="transmembrane region" description="Helical" evidence="14">
    <location>
        <begin position="7"/>
        <end position="26"/>
    </location>
</feature>
<evidence type="ECO:0000256" key="8">
    <source>
        <dbReference type="ARBA" id="ARBA00023329"/>
    </source>
</evidence>
<dbReference type="InterPro" id="IPR012341">
    <property type="entry name" value="6hp_glycosidase-like_sf"/>
</dbReference>
<dbReference type="SUPFAM" id="SSF48225">
    <property type="entry name" value="Seven-hairpin glycosidases"/>
    <property type="match status" value="1"/>
</dbReference>
<comment type="subcellular location">
    <subcellularLocation>
        <location evidence="3">Cytoplasmic vesicle lumen</location>
    </subcellularLocation>
</comment>